<keyword evidence="3" id="KW-1185">Reference proteome</keyword>
<feature type="compositionally biased region" description="Basic and acidic residues" evidence="1">
    <location>
        <begin position="60"/>
        <end position="69"/>
    </location>
</feature>
<sequence>MQSKPTRYCPNKVTLDWAKPKGEGGFGVMAEAEVALEDEVVTEEAEEDLVAEAGEAASEGAEKEEVTKSHKERGRSSNSFCPSAFPFPFETKDSGVFTVI</sequence>
<evidence type="ECO:0000313" key="2">
    <source>
        <dbReference type="EMBL" id="KAK2116392.1"/>
    </source>
</evidence>
<gene>
    <name evidence="2" type="ORF">P7K49_007018</name>
</gene>
<evidence type="ECO:0000313" key="3">
    <source>
        <dbReference type="Proteomes" id="UP001266305"/>
    </source>
</evidence>
<feature type="region of interest" description="Disordered" evidence="1">
    <location>
        <begin position="53"/>
        <end position="87"/>
    </location>
</feature>
<proteinExistence type="predicted"/>
<evidence type="ECO:0000256" key="1">
    <source>
        <dbReference type="SAM" id="MobiDB-lite"/>
    </source>
</evidence>
<protein>
    <submittedName>
        <fullName evidence="2">Uncharacterized protein</fullName>
    </submittedName>
</protein>
<accession>A0ABQ9W7P9</accession>
<comment type="caution">
    <text evidence="2">The sequence shown here is derived from an EMBL/GenBank/DDBJ whole genome shotgun (WGS) entry which is preliminary data.</text>
</comment>
<dbReference type="Proteomes" id="UP001266305">
    <property type="component" value="Unassembled WGS sequence"/>
</dbReference>
<organism evidence="2 3">
    <name type="scientific">Saguinus oedipus</name>
    <name type="common">Cotton-top tamarin</name>
    <name type="synonym">Oedipomidas oedipus</name>
    <dbReference type="NCBI Taxonomy" id="9490"/>
    <lineage>
        <taxon>Eukaryota</taxon>
        <taxon>Metazoa</taxon>
        <taxon>Chordata</taxon>
        <taxon>Craniata</taxon>
        <taxon>Vertebrata</taxon>
        <taxon>Euteleostomi</taxon>
        <taxon>Mammalia</taxon>
        <taxon>Eutheria</taxon>
        <taxon>Euarchontoglires</taxon>
        <taxon>Primates</taxon>
        <taxon>Haplorrhini</taxon>
        <taxon>Platyrrhini</taxon>
        <taxon>Cebidae</taxon>
        <taxon>Callitrichinae</taxon>
        <taxon>Saguinus</taxon>
    </lineage>
</organism>
<name>A0ABQ9W7P9_SAGOE</name>
<dbReference type="EMBL" id="JASSZA010000003">
    <property type="protein sequence ID" value="KAK2116392.1"/>
    <property type="molecule type" value="Genomic_DNA"/>
</dbReference>
<reference evidence="2 3" key="1">
    <citation type="submission" date="2023-05" db="EMBL/GenBank/DDBJ databases">
        <title>B98-5 Cell Line De Novo Hybrid Assembly: An Optical Mapping Approach.</title>
        <authorList>
            <person name="Kananen K."/>
            <person name="Auerbach J.A."/>
            <person name="Kautto E."/>
            <person name="Blachly J.S."/>
        </authorList>
    </citation>
    <scope>NUCLEOTIDE SEQUENCE [LARGE SCALE GENOMIC DNA]</scope>
    <source>
        <strain evidence="2">B95-8</strain>
        <tissue evidence="2">Cell line</tissue>
    </source>
</reference>